<feature type="site" description="Lowers pKa of active site Tyr" evidence="6">
    <location>
        <position position="76"/>
    </location>
</feature>
<dbReference type="PANTHER" id="PTHR43827">
    <property type="entry name" value="2,5-DIKETO-D-GLUCONIC ACID REDUCTASE"/>
    <property type="match status" value="1"/>
</dbReference>
<evidence type="ECO:0000256" key="2">
    <source>
        <dbReference type="ARBA" id="ARBA00022857"/>
    </source>
</evidence>
<dbReference type="PANTHER" id="PTHR43827:SF3">
    <property type="entry name" value="NADP-DEPENDENT OXIDOREDUCTASE DOMAIN-CONTAINING PROTEIN"/>
    <property type="match status" value="1"/>
</dbReference>
<dbReference type="InterPro" id="IPR036812">
    <property type="entry name" value="NAD(P)_OxRdtase_dom_sf"/>
</dbReference>
<dbReference type="RefSeq" id="WP_145247737.1">
    <property type="nucleotide sequence ID" value="NZ_CP036278.1"/>
</dbReference>
<dbReference type="Pfam" id="PF00248">
    <property type="entry name" value="Aldo_ket_red"/>
    <property type="match status" value="1"/>
</dbReference>
<evidence type="ECO:0000256" key="4">
    <source>
        <dbReference type="PIRSR" id="PIRSR000097-1"/>
    </source>
</evidence>
<dbReference type="PRINTS" id="PR00069">
    <property type="entry name" value="ALDKETRDTASE"/>
</dbReference>
<dbReference type="SUPFAM" id="SSF51430">
    <property type="entry name" value="NAD(P)-linked oxidoreductase"/>
    <property type="match status" value="1"/>
</dbReference>
<dbReference type="PIRSF" id="PIRSF000097">
    <property type="entry name" value="AKR"/>
    <property type="match status" value="1"/>
</dbReference>
<dbReference type="Gene3D" id="3.20.20.100">
    <property type="entry name" value="NADP-dependent oxidoreductase domain"/>
    <property type="match status" value="1"/>
</dbReference>
<dbReference type="InterPro" id="IPR018170">
    <property type="entry name" value="Aldo/ket_reductase_CS"/>
</dbReference>
<organism evidence="8 9">
    <name type="scientific">Aeoliella mucimassa</name>
    <dbReference type="NCBI Taxonomy" id="2527972"/>
    <lineage>
        <taxon>Bacteria</taxon>
        <taxon>Pseudomonadati</taxon>
        <taxon>Planctomycetota</taxon>
        <taxon>Planctomycetia</taxon>
        <taxon>Pirellulales</taxon>
        <taxon>Lacipirellulaceae</taxon>
        <taxon>Aeoliella</taxon>
    </lineage>
</organism>
<evidence type="ECO:0000256" key="6">
    <source>
        <dbReference type="PIRSR" id="PIRSR000097-3"/>
    </source>
</evidence>
<evidence type="ECO:0000256" key="3">
    <source>
        <dbReference type="ARBA" id="ARBA00023002"/>
    </source>
</evidence>
<keyword evidence="3 8" id="KW-0560">Oxidoreductase</keyword>
<dbReference type="InterPro" id="IPR020471">
    <property type="entry name" value="AKR"/>
</dbReference>
<dbReference type="OrthoDB" id="9804790at2"/>
<name>A0A518AQC4_9BACT</name>
<reference evidence="8 9" key="1">
    <citation type="submission" date="2019-02" db="EMBL/GenBank/DDBJ databases">
        <title>Deep-cultivation of Planctomycetes and their phenomic and genomic characterization uncovers novel biology.</title>
        <authorList>
            <person name="Wiegand S."/>
            <person name="Jogler M."/>
            <person name="Boedeker C."/>
            <person name="Pinto D."/>
            <person name="Vollmers J."/>
            <person name="Rivas-Marin E."/>
            <person name="Kohn T."/>
            <person name="Peeters S.H."/>
            <person name="Heuer A."/>
            <person name="Rast P."/>
            <person name="Oberbeckmann S."/>
            <person name="Bunk B."/>
            <person name="Jeske O."/>
            <person name="Meyerdierks A."/>
            <person name="Storesund J.E."/>
            <person name="Kallscheuer N."/>
            <person name="Luecker S."/>
            <person name="Lage O.M."/>
            <person name="Pohl T."/>
            <person name="Merkel B.J."/>
            <person name="Hornburger P."/>
            <person name="Mueller R.-W."/>
            <person name="Bruemmer F."/>
            <person name="Labrenz M."/>
            <person name="Spormann A.M."/>
            <person name="Op den Camp H."/>
            <person name="Overmann J."/>
            <person name="Amann R."/>
            <person name="Jetten M.S.M."/>
            <person name="Mascher T."/>
            <person name="Medema M.H."/>
            <person name="Devos D.P."/>
            <person name="Kaster A.-K."/>
            <person name="Ovreas L."/>
            <person name="Rohde M."/>
            <person name="Galperin M.Y."/>
            <person name="Jogler C."/>
        </authorList>
    </citation>
    <scope>NUCLEOTIDE SEQUENCE [LARGE SCALE GENOMIC DNA]</scope>
    <source>
        <strain evidence="8 9">Pan181</strain>
    </source>
</reference>
<proteinExistence type="inferred from homology"/>
<dbReference type="PROSITE" id="PS00798">
    <property type="entry name" value="ALDOKETO_REDUCTASE_1"/>
    <property type="match status" value="1"/>
</dbReference>
<dbReference type="KEGG" id="amuc:Pan181_31340"/>
<comment type="similarity">
    <text evidence="1">Belongs to the aldo/keto reductase family.</text>
</comment>
<accession>A0A518AQC4</accession>
<gene>
    <name evidence="8" type="primary">morA</name>
    <name evidence="8" type="ORF">Pan181_31340</name>
</gene>
<dbReference type="PROSITE" id="PS00063">
    <property type="entry name" value="ALDOKETO_REDUCTASE_3"/>
    <property type="match status" value="1"/>
</dbReference>
<dbReference type="EC" id="1.1.1.218" evidence="8"/>
<evidence type="ECO:0000256" key="5">
    <source>
        <dbReference type="PIRSR" id="PIRSR000097-2"/>
    </source>
</evidence>
<feature type="active site" description="Proton donor" evidence="4">
    <location>
        <position position="51"/>
    </location>
</feature>
<sequence length="292" mass="32205">MQSTEKITLNNGVAMPAFGLGVYRSGPDETVEAVKTAIDHGYRLIDTAAIYGNEKEVGEGVRGSTVPRNGVFVTTKLWIKDFGYDQALRAFDTSQEKLGLGYVDLYLLHWPVPKSFEATIASYKAAERLLDEGRVKAIGVCNFNPQHLDDLIAETEVVPAVNQIELHPFFTQQAVVEANQRLGIVTQAWSPIGGVNRYWSDNPDPAKDPLTHPVIVELAERYNKTPAQVILRWQLDHGYSAIPKSANPGRIKENFAIFDFALTEDEIAAIDALHTNQRGGPDPDEFGEVAGE</sequence>
<evidence type="ECO:0000313" key="8">
    <source>
        <dbReference type="EMBL" id="QDU56922.1"/>
    </source>
</evidence>
<dbReference type="Proteomes" id="UP000315750">
    <property type="component" value="Chromosome"/>
</dbReference>
<dbReference type="InterPro" id="IPR023210">
    <property type="entry name" value="NADP_OxRdtase_dom"/>
</dbReference>
<keyword evidence="2" id="KW-0521">NADP</keyword>
<protein>
    <submittedName>
        <fullName evidence="8">Morphine 6-dehydrogenase</fullName>
        <ecNumber evidence="8">1.1.1.218</ecNumber>
    </submittedName>
</protein>
<dbReference type="EMBL" id="CP036278">
    <property type="protein sequence ID" value="QDU56922.1"/>
    <property type="molecule type" value="Genomic_DNA"/>
</dbReference>
<evidence type="ECO:0000313" key="9">
    <source>
        <dbReference type="Proteomes" id="UP000315750"/>
    </source>
</evidence>
<feature type="domain" description="NADP-dependent oxidoreductase" evidence="7">
    <location>
        <begin position="24"/>
        <end position="273"/>
    </location>
</feature>
<dbReference type="FunFam" id="3.20.20.100:FF:000015">
    <property type="entry name" value="Oxidoreductase, aldo/keto reductase family"/>
    <property type="match status" value="1"/>
</dbReference>
<feature type="binding site" evidence="5">
    <location>
        <position position="109"/>
    </location>
    <ligand>
        <name>substrate</name>
    </ligand>
</feature>
<evidence type="ECO:0000256" key="1">
    <source>
        <dbReference type="ARBA" id="ARBA00007905"/>
    </source>
</evidence>
<keyword evidence="9" id="KW-1185">Reference proteome</keyword>
<dbReference type="GO" id="GO:0050109">
    <property type="term" value="F:morphine 6-dehydrogenase activity"/>
    <property type="evidence" value="ECO:0007669"/>
    <property type="project" value="UniProtKB-EC"/>
</dbReference>
<dbReference type="AlphaFoldDB" id="A0A518AQC4"/>
<evidence type="ECO:0000259" key="7">
    <source>
        <dbReference type="Pfam" id="PF00248"/>
    </source>
</evidence>